<protein>
    <recommendedName>
        <fullName evidence="3">Bacteriocin-protection protein</fullName>
    </recommendedName>
</protein>
<gene>
    <name evidence="1" type="ORF">CHU92_08460</name>
</gene>
<evidence type="ECO:0000313" key="1">
    <source>
        <dbReference type="EMBL" id="OYQ37318.1"/>
    </source>
</evidence>
<sequence length="193" mass="22228">MEKPSATNSFYAADRKKWRQWLQQNHQSRVSVWLLIYHKSGSKPSVYYDEAVEEALCFGWIDSKPAKNDAESYYLFFSRRNPKSNWSKANRERVERLSAGGLIMPAGQAVIDIAKKTGTWDALVDVENGVIPPDMQQLFDKNKTAYDNFMAFSASSKRIILEWILNAKRPETRQKRIEEAVALAEKNLKANHK</sequence>
<dbReference type="AlphaFoldDB" id="A0A255Z762"/>
<dbReference type="EMBL" id="NOXV01000256">
    <property type="protein sequence ID" value="OYQ37318.1"/>
    <property type="molecule type" value="Genomic_DNA"/>
</dbReference>
<reference evidence="1 2" key="1">
    <citation type="submission" date="2017-07" db="EMBL/GenBank/DDBJ databases">
        <title>Flavobacterium cyanobacteriorum sp. nov., isolated from cyanobacterial aggregates in a eutrophic lake.</title>
        <authorList>
            <person name="Cai H."/>
        </authorList>
    </citation>
    <scope>NUCLEOTIDE SEQUENCE [LARGE SCALE GENOMIC DNA]</scope>
    <source>
        <strain evidence="1 2">TH021</strain>
    </source>
</reference>
<comment type="caution">
    <text evidence="1">The sequence shown here is derived from an EMBL/GenBank/DDBJ whole genome shotgun (WGS) entry which is preliminary data.</text>
</comment>
<evidence type="ECO:0000313" key="2">
    <source>
        <dbReference type="Proteomes" id="UP000216605"/>
    </source>
</evidence>
<dbReference type="RefSeq" id="WP_094414564.1">
    <property type="nucleotide sequence ID" value="NZ_NOXV01000256.1"/>
</dbReference>
<dbReference type="Proteomes" id="UP000216605">
    <property type="component" value="Unassembled WGS sequence"/>
</dbReference>
<proteinExistence type="predicted"/>
<dbReference type="Pfam" id="PF13376">
    <property type="entry name" value="OmdA"/>
    <property type="match status" value="1"/>
</dbReference>
<name>A0A255Z762_9FLAO</name>
<evidence type="ECO:0008006" key="3">
    <source>
        <dbReference type="Google" id="ProtNLM"/>
    </source>
</evidence>
<dbReference type="OrthoDB" id="9796999at2"/>
<accession>A0A255Z762</accession>
<organism evidence="1 2">
    <name type="scientific">Flavobacterium cyanobacteriorum</name>
    <dbReference type="NCBI Taxonomy" id="2022802"/>
    <lineage>
        <taxon>Bacteria</taxon>
        <taxon>Pseudomonadati</taxon>
        <taxon>Bacteroidota</taxon>
        <taxon>Flavobacteriia</taxon>
        <taxon>Flavobacteriales</taxon>
        <taxon>Flavobacteriaceae</taxon>
        <taxon>Flavobacterium</taxon>
    </lineage>
</organism>
<keyword evidence="2" id="KW-1185">Reference proteome</keyword>